<evidence type="ECO:0000259" key="5">
    <source>
        <dbReference type="PROSITE" id="PS50931"/>
    </source>
</evidence>
<dbReference type="Gene3D" id="1.10.10.10">
    <property type="entry name" value="Winged helix-like DNA-binding domain superfamily/Winged helix DNA-binding domain"/>
    <property type="match status" value="1"/>
</dbReference>
<protein>
    <submittedName>
        <fullName evidence="6">LysR family transcriptional regulator</fullName>
    </submittedName>
</protein>
<evidence type="ECO:0000256" key="4">
    <source>
        <dbReference type="ARBA" id="ARBA00023163"/>
    </source>
</evidence>
<dbReference type="KEGG" id="rhf:EUB48_17150"/>
<dbReference type="Proteomes" id="UP000316798">
    <property type="component" value="Chromosome"/>
</dbReference>
<feature type="domain" description="HTH lysR-type" evidence="5">
    <location>
        <begin position="9"/>
        <end position="66"/>
    </location>
</feature>
<evidence type="ECO:0000256" key="3">
    <source>
        <dbReference type="ARBA" id="ARBA00023125"/>
    </source>
</evidence>
<organism evidence="6 7">
    <name type="scientific">Rhodoferax sediminis</name>
    <dbReference type="NCBI Taxonomy" id="2509614"/>
    <lineage>
        <taxon>Bacteria</taxon>
        <taxon>Pseudomonadati</taxon>
        <taxon>Pseudomonadota</taxon>
        <taxon>Betaproteobacteria</taxon>
        <taxon>Burkholderiales</taxon>
        <taxon>Comamonadaceae</taxon>
        <taxon>Rhodoferax</taxon>
    </lineage>
</organism>
<dbReference type="PANTHER" id="PTHR30118:SF15">
    <property type="entry name" value="TRANSCRIPTIONAL REGULATORY PROTEIN"/>
    <property type="match status" value="1"/>
</dbReference>
<keyword evidence="3" id="KW-0238">DNA-binding</keyword>
<evidence type="ECO:0000256" key="1">
    <source>
        <dbReference type="ARBA" id="ARBA00009437"/>
    </source>
</evidence>
<dbReference type="EMBL" id="CP035503">
    <property type="protein sequence ID" value="QDL38818.1"/>
    <property type="molecule type" value="Genomic_DNA"/>
</dbReference>
<dbReference type="GO" id="GO:0003700">
    <property type="term" value="F:DNA-binding transcription factor activity"/>
    <property type="evidence" value="ECO:0007669"/>
    <property type="project" value="InterPro"/>
</dbReference>
<dbReference type="CDD" id="cd08459">
    <property type="entry name" value="PBP2_DntR_NahR_LinR_like"/>
    <property type="match status" value="1"/>
</dbReference>
<comment type="similarity">
    <text evidence="1">Belongs to the LysR transcriptional regulatory family.</text>
</comment>
<keyword evidence="4" id="KW-0804">Transcription</keyword>
<keyword evidence="2" id="KW-0805">Transcription regulation</keyword>
<proteinExistence type="inferred from homology"/>
<evidence type="ECO:0000256" key="2">
    <source>
        <dbReference type="ARBA" id="ARBA00023015"/>
    </source>
</evidence>
<sequence length="302" mass="34253">MRYMHIKDVDLNLLRLFETIFRTRNVSRAAELLDLTQPAASQGLMRLRLLLKDPLFERAPGGVKPTPRAERLAVAVQLALAAIEQALTEDEQFDPANSQRLVRLHMSDIGECVFMPPLMQRVMQVAPGLRLELVQLEPAQVVPGLDSGHLNFAVGFLPTVTDTRRERLLDDRYVLLLRGGHPLVKSSRGKAPTMAELRRVELVAVRSHSDTLRILKMLKLEKQLRMTTTHYLVLPAIVKATDLGVVMPRNIAREFNAGGGYAILEPKFPLRDFTVSLHWSRRFEADPCNRWLRQTLVDLFAE</sequence>
<evidence type="ECO:0000313" key="6">
    <source>
        <dbReference type="EMBL" id="QDL38818.1"/>
    </source>
</evidence>
<name>A0A515DEH9_9BURK</name>
<dbReference type="Gene3D" id="3.40.190.10">
    <property type="entry name" value="Periplasmic binding protein-like II"/>
    <property type="match status" value="2"/>
</dbReference>
<evidence type="ECO:0000313" key="7">
    <source>
        <dbReference type="Proteomes" id="UP000316798"/>
    </source>
</evidence>
<dbReference type="SUPFAM" id="SSF53850">
    <property type="entry name" value="Periplasmic binding protein-like II"/>
    <property type="match status" value="1"/>
</dbReference>
<dbReference type="AlphaFoldDB" id="A0A515DEH9"/>
<gene>
    <name evidence="6" type="ORF">EUB48_17150</name>
</gene>
<accession>A0A515DEH9</accession>
<dbReference type="GO" id="GO:0003677">
    <property type="term" value="F:DNA binding"/>
    <property type="evidence" value="ECO:0007669"/>
    <property type="project" value="UniProtKB-KW"/>
</dbReference>
<dbReference type="PRINTS" id="PR00039">
    <property type="entry name" value="HTHLYSR"/>
</dbReference>
<reference evidence="6 7" key="1">
    <citation type="submission" date="2019-01" db="EMBL/GenBank/DDBJ databases">
        <title>Genomic insights into a novel species Rhodoferax sp.</title>
        <authorList>
            <person name="Jin L."/>
        </authorList>
    </citation>
    <scope>NUCLEOTIDE SEQUENCE [LARGE SCALE GENOMIC DNA]</scope>
    <source>
        <strain evidence="6 7">CHu59-6-5</strain>
    </source>
</reference>
<dbReference type="PANTHER" id="PTHR30118">
    <property type="entry name" value="HTH-TYPE TRANSCRIPTIONAL REGULATOR LEUO-RELATED"/>
    <property type="match status" value="1"/>
</dbReference>
<keyword evidence="7" id="KW-1185">Reference proteome</keyword>
<dbReference type="Pfam" id="PF03466">
    <property type="entry name" value="LysR_substrate"/>
    <property type="match status" value="1"/>
</dbReference>
<dbReference type="SUPFAM" id="SSF46785">
    <property type="entry name" value="Winged helix' DNA-binding domain"/>
    <property type="match status" value="1"/>
</dbReference>
<dbReference type="OrthoDB" id="8583877at2"/>
<dbReference type="InterPro" id="IPR050389">
    <property type="entry name" value="LysR-type_TF"/>
</dbReference>
<dbReference type="InterPro" id="IPR036388">
    <property type="entry name" value="WH-like_DNA-bd_sf"/>
</dbReference>
<dbReference type="PROSITE" id="PS50931">
    <property type="entry name" value="HTH_LYSR"/>
    <property type="match status" value="1"/>
</dbReference>
<dbReference type="InterPro" id="IPR005119">
    <property type="entry name" value="LysR_subst-bd"/>
</dbReference>
<dbReference type="InterPro" id="IPR000847">
    <property type="entry name" value="LysR_HTH_N"/>
</dbReference>
<dbReference type="InterPro" id="IPR036390">
    <property type="entry name" value="WH_DNA-bd_sf"/>
</dbReference>
<dbReference type="Pfam" id="PF00126">
    <property type="entry name" value="HTH_1"/>
    <property type="match status" value="1"/>
</dbReference>